<dbReference type="PANTHER" id="PTHR16121:SF0">
    <property type="entry name" value="CAP-SPECIFIC MRNA (NUCLEOSIDE-2'-O-)-METHYLTRANSFERASE 1"/>
    <property type="match status" value="1"/>
</dbReference>
<dbReference type="GO" id="GO:0006370">
    <property type="term" value="P:7-methylguanosine mRNA capping"/>
    <property type="evidence" value="ECO:0007669"/>
    <property type="project" value="TreeGrafter"/>
</dbReference>
<dbReference type="GO" id="GO:0032259">
    <property type="term" value="P:methylation"/>
    <property type="evidence" value="ECO:0007669"/>
    <property type="project" value="InterPro"/>
</dbReference>
<feature type="domain" description="Ribosomal RNA methyltransferase FtsJ" evidence="1">
    <location>
        <begin position="120"/>
        <end position="340"/>
    </location>
</feature>
<dbReference type="PANTHER" id="PTHR16121">
    <property type="entry name" value="CAP-SPECIFIC MRNA (NUCLEOSIDE-2'-O-)-METHYLTRANSFERASE 1-RELATED"/>
    <property type="match status" value="1"/>
</dbReference>
<organism evidence="2">
    <name type="scientific">viral metagenome</name>
    <dbReference type="NCBI Taxonomy" id="1070528"/>
    <lineage>
        <taxon>unclassified sequences</taxon>
        <taxon>metagenomes</taxon>
        <taxon>organismal metagenomes</taxon>
    </lineage>
</organism>
<protein>
    <recommendedName>
        <fullName evidence="1">Ribosomal RNA methyltransferase FtsJ domain-containing protein</fullName>
    </recommendedName>
</protein>
<accession>A0A6C0EBG2</accession>
<dbReference type="InterPro" id="IPR050851">
    <property type="entry name" value="mRNA_Cap_2O-Ribose_MeTrfase"/>
</dbReference>
<dbReference type="Gene3D" id="3.40.50.12760">
    <property type="match status" value="1"/>
</dbReference>
<dbReference type="Pfam" id="PF01728">
    <property type="entry name" value="FtsJ"/>
    <property type="match status" value="1"/>
</dbReference>
<dbReference type="InterPro" id="IPR029063">
    <property type="entry name" value="SAM-dependent_MTases_sf"/>
</dbReference>
<dbReference type="AlphaFoldDB" id="A0A6C0EBG2"/>
<proteinExistence type="predicted"/>
<dbReference type="GO" id="GO:0005737">
    <property type="term" value="C:cytoplasm"/>
    <property type="evidence" value="ECO:0007669"/>
    <property type="project" value="TreeGrafter"/>
</dbReference>
<name>A0A6C0EBG2_9ZZZZ</name>
<dbReference type="SUPFAM" id="SSF53335">
    <property type="entry name" value="S-adenosyl-L-methionine-dependent methyltransferases"/>
    <property type="match status" value="1"/>
</dbReference>
<sequence length="475" mass="54843">MSKSKSKKNKNEIIISEGGSSKGNLTLPKYIASVINIPTTIKSIFEYDPTIKFSSNIDYPLFSLGFQFYIHGTKKEANVLEKFEGKKKVYYVMNEFEKNVDNYDENIGEVTKKFLKTDVVSREFFKLWEMLFMFDLIDLDNNKFVSVHIAEGPGSFIQATNLFRETFGKSNIAKNDKYYTVTLNSQNKDDYVPEIDKKLISHHEKDSPKRLFIHKTYSTQVAGGLKDKDNGDITDPKTIKLFGGEIKEKADFITADGGFKWKEEHLQEQEAFNLILAEICTAIKMQKKGGSFICKFFETFTLTSTKFISMLASVYNKVFIVKPLMSRPSNSEKYLVCLDFKYAESDKHLKDIIKSIDTLLKTAHENKNKKINDIFPDYKVSPVVLSHLIQINREVANKQFKSINEIVKFVNDQNFFGDVYQEHRLMQIEASKYWIDTFLPSKDKFKEHKEKINDISFTSNKMNVEIAVDLSKSLI</sequence>
<dbReference type="InterPro" id="IPR002877">
    <property type="entry name" value="RNA_MeTrfase_FtsJ_dom"/>
</dbReference>
<dbReference type="EMBL" id="MN739778">
    <property type="protein sequence ID" value="QHT26072.1"/>
    <property type="molecule type" value="Genomic_DNA"/>
</dbReference>
<evidence type="ECO:0000313" key="2">
    <source>
        <dbReference type="EMBL" id="QHT26072.1"/>
    </source>
</evidence>
<dbReference type="GO" id="GO:0005634">
    <property type="term" value="C:nucleus"/>
    <property type="evidence" value="ECO:0007669"/>
    <property type="project" value="TreeGrafter"/>
</dbReference>
<evidence type="ECO:0000259" key="1">
    <source>
        <dbReference type="Pfam" id="PF01728"/>
    </source>
</evidence>
<dbReference type="GO" id="GO:0004483">
    <property type="term" value="F:methyltransferase cap1 activity"/>
    <property type="evidence" value="ECO:0007669"/>
    <property type="project" value="UniProtKB-ARBA"/>
</dbReference>
<reference evidence="2" key="1">
    <citation type="journal article" date="2020" name="Nature">
        <title>Giant virus diversity and host interactions through global metagenomics.</title>
        <authorList>
            <person name="Schulz F."/>
            <person name="Roux S."/>
            <person name="Paez-Espino D."/>
            <person name="Jungbluth S."/>
            <person name="Walsh D.A."/>
            <person name="Denef V.J."/>
            <person name="McMahon K.D."/>
            <person name="Konstantinidis K.T."/>
            <person name="Eloe-Fadrosh E.A."/>
            <person name="Kyrpides N.C."/>
            <person name="Woyke T."/>
        </authorList>
    </citation>
    <scope>NUCLEOTIDE SEQUENCE</scope>
    <source>
        <strain evidence="2">GVMAG-M-3300023179-27</strain>
    </source>
</reference>